<dbReference type="SMART" id="SM00199">
    <property type="entry name" value="SCY"/>
    <property type="match status" value="1"/>
</dbReference>
<gene>
    <name evidence="3" type="primary">Cxcl8_0</name>
    <name evidence="3" type="ORF">CHATOR_R10079</name>
</gene>
<organism evidence="3 4">
    <name type="scientific">Chauna torquata</name>
    <name type="common">Southern screamer</name>
    <dbReference type="NCBI Taxonomy" id="30388"/>
    <lineage>
        <taxon>Eukaryota</taxon>
        <taxon>Metazoa</taxon>
        <taxon>Chordata</taxon>
        <taxon>Craniata</taxon>
        <taxon>Vertebrata</taxon>
        <taxon>Euteleostomi</taxon>
        <taxon>Archelosauria</taxon>
        <taxon>Archosauria</taxon>
        <taxon>Dinosauria</taxon>
        <taxon>Saurischia</taxon>
        <taxon>Theropoda</taxon>
        <taxon>Coelurosauria</taxon>
        <taxon>Aves</taxon>
        <taxon>Neognathae</taxon>
        <taxon>Galloanserae</taxon>
        <taxon>Anseriformes</taxon>
        <taxon>Anhimidae</taxon>
        <taxon>Chauna</taxon>
    </lineage>
</organism>
<dbReference type="InterPro" id="IPR001089">
    <property type="entry name" value="Chemokine_CXC"/>
</dbReference>
<feature type="non-terminal residue" evidence="3">
    <location>
        <position position="76"/>
    </location>
</feature>
<dbReference type="Proteomes" id="UP000537522">
    <property type="component" value="Unassembled WGS sequence"/>
</dbReference>
<dbReference type="Pfam" id="PF00048">
    <property type="entry name" value="IL8"/>
    <property type="match status" value="1"/>
</dbReference>
<feature type="domain" description="Chemokine interleukin-8-like" evidence="2">
    <location>
        <begin position="7"/>
        <end position="68"/>
    </location>
</feature>
<sequence length="76" mass="8279">GTPLAGELCCRCVWAMAEVTPPQRLARVELVPAGPHCAVPKVLATTKQGWTLCLSPSTPWVQLLVARVLGRYRPWA</sequence>
<name>A0A7L0K0I3_CHATO</name>
<dbReference type="GO" id="GO:0008009">
    <property type="term" value="F:chemokine activity"/>
    <property type="evidence" value="ECO:0007669"/>
    <property type="project" value="InterPro"/>
</dbReference>
<dbReference type="GO" id="GO:0005615">
    <property type="term" value="C:extracellular space"/>
    <property type="evidence" value="ECO:0007669"/>
    <property type="project" value="UniProtKB-KW"/>
</dbReference>
<dbReference type="InterPro" id="IPR036048">
    <property type="entry name" value="Interleukin_8-like_sf"/>
</dbReference>
<reference evidence="3 4" key="1">
    <citation type="submission" date="2019-09" db="EMBL/GenBank/DDBJ databases">
        <title>Bird 10,000 Genomes (B10K) Project - Family phase.</title>
        <authorList>
            <person name="Zhang G."/>
        </authorList>
    </citation>
    <scope>NUCLEOTIDE SEQUENCE [LARGE SCALE GENOMIC DNA]</scope>
    <source>
        <strain evidence="3">B10K-DU-011-36</strain>
        <tissue evidence="3">Muscle</tissue>
    </source>
</reference>
<dbReference type="EMBL" id="VXAL01010029">
    <property type="protein sequence ID" value="NXK50444.1"/>
    <property type="molecule type" value="Genomic_DNA"/>
</dbReference>
<comment type="caution">
    <text evidence="3">The sequence shown here is derived from an EMBL/GenBank/DDBJ whole genome shotgun (WGS) entry which is preliminary data.</text>
</comment>
<proteinExistence type="predicted"/>
<evidence type="ECO:0000313" key="3">
    <source>
        <dbReference type="EMBL" id="NXK50444.1"/>
    </source>
</evidence>
<feature type="non-terminal residue" evidence="3">
    <location>
        <position position="1"/>
    </location>
</feature>
<dbReference type="InterPro" id="IPR001811">
    <property type="entry name" value="Chemokine_IL8-like_dom"/>
</dbReference>
<protein>
    <submittedName>
        <fullName evidence="3">IL8 protein</fullName>
    </submittedName>
</protein>
<dbReference type="Gene3D" id="2.40.50.40">
    <property type="match status" value="1"/>
</dbReference>
<evidence type="ECO:0000256" key="1">
    <source>
        <dbReference type="ARBA" id="ARBA00022514"/>
    </source>
</evidence>
<dbReference type="AlphaFoldDB" id="A0A7L0K0I3"/>
<dbReference type="SUPFAM" id="SSF54117">
    <property type="entry name" value="Interleukin 8-like chemokines"/>
    <property type="match status" value="1"/>
</dbReference>
<keyword evidence="1" id="KW-0202">Cytokine</keyword>
<evidence type="ECO:0000259" key="2">
    <source>
        <dbReference type="SMART" id="SM00199"/>
    </source>
</evidence>
<dbReference type="PRINTS" id="PR00437">
    <property type="entry name" value="SMALLCYTKCXC"/>
</dbReference>
<dbReference type="GO" id="GO:0006955">
    <property type="term" value="P:immune response"/>
    <property type="evidence" value="ECO:0007669"/>
    <property type="project" value="InterPro"/>
</dbReference>
<evidence type="ECO:0000313" key="4">
    <source>
        <dbReference type="Proteomes" id="UP000537522"/>
    </source>
</evidence>
<keyword evidence="4" id="KW-1185">Reference proteome</keyword>
<accession>A0A7L0K0I3</accession>